<keyword evidence="4" id="KW-1185">Reference proteome</keyword>
<comment type="caution">
    <text evidence="3">The sequence shown here is derived from an EMBL/GenBank/DDBJ whole genome shotgun (WGS) entry which is preliminary data.</text>
</comment>
<sequence>MNVLKVFFTISLCFAFISSMAQSENDAELAKHFYTNGEYGKSLAIYQKLYNSLNGNDLYFSEYYTTLLKLKKYDEAEKIINKKIKNNFKYGVDLGQLYLEKGETDKANKTFENVISKTPAVEFTITDIANSFYGIANFEFAIKTFLNGRRLLKDDNAFTYELINLYRYKKLKEPLTYEVVNLVENEASFLANAKNTISRAYESTEDYETLKSILFKKIQKNPQNINFINLLAWVFLQQKQYDLALVQLIALDRRLNDTGGSVYNFATILVENKAFETAEKAFNYLLNKPKNSPYYIASRIGILKCKNIQIINTPLNNENIKSLGSDYEKLLDEYGKNNQTIFALRDLANLEAFYLDNEERAIELLELSLNLPNVKLSDLAEIKLDLAHIYTLNNQPWDAALLYGQVEKSFEGDVLGQEAKFKNAKLSFYNGDFNWAKAQLDVLKASTSQLIANDALDLSLLIQDNLNSDSSGQALKMYAKADLLLFKNQYDIALLTLDSIGKLYPQTDLADDILMLKAQTYNKQKQYELAKENFLNLIANYSYSIWADDALFNLAVLEEEFLNDSTNAKIHFEKLINDYPGSLYVIEARKRFRNLRGDVL</sequence>
<dbReference type="EMBL" id="JBHULV010000002">
    <property type="protein sequence ID" value="MFD2730130.1"/>
    <property type="molecule type" value="Genomic_DNA"/>
</dbReference>
<dbReference type="PROSITE" id="PS50005">
    <property type="entry name" value="TPR"/>
    <property type="match status" value="1"/>
</dbReference>
<evidence type="ECO:0000313" key="4">
    <source>
        <dbReference type="Proteomes" id="UP001597546"/>
    </source>
</evidence>
<feature type="chain" id="PRO_5046047967" evidence="2">
    <location>
        <begin position="22"/>
        <end position="600"/>
    </location>
</feature>
<dbReference type="Proteomes" id="UP001597546">
    <property type="component" value="Unassembled WGS sequence"/>
</dbReference>
<feature type="repeat" description="TPR" evidence="1">
    <location>
        <begin position="88"/>
        <end position="121"/>
    </location>
</feature>
<evidence type="ECO:0000256" key="2">
    <source>
        <dbReference type="SAM" id="SignalP"/>
    </source>
</evidence>
<name>A0ABW5TNG8_9SPHI</name>
<evidence type="ECO:0000256" key="1">
    <source>
        <dbReference type="PROSITE-ProRule" id="PRU00339"/>
    </source>
</evidence>
<dbReference type="Gene3D" id="1.25.40.10">
    <property type="entry name" value="Tetratricopeptide repeat domain"/>
    <property type="match status" value="3"/>
</dbReference>
<dbReference type="InterPro" id="IPR019734">
    <property type="entry name" value="TPR_rpt"/>
</dbReference>
<protein>
    <submittedName>
        <fullName evidence="3">Tetratricopeptide repeat protein</fullName>
    </submittedName>
</protein>
<evidence type="ECO:0000313" key="3">
    <source>
        <dbReference type="EMBL" id="MFD2730130.1"/>
    </source>
</evidence>
<dbReference type="Pfam" id="PF13174">
    <property type="entry name" value="TPR_6"/>
    <property type="match status" value="2"/>
</dbReference>
<dbReference type="InterPro" id="IPR011990">
    <property type="entry name" value="TPR-like_helical_dom_sf"/>
</dbReference>
<gene>
    <name evidence="3" type="ORF">ACFSSE_00275</name>
</gene>
<proteinExistence type="predicted"/>
<accession>A0ABW5TNG8</accession>
<keyword evidence="2" id="KW-0732">Signal</keyword>
<dbReference type="SUPFAM" id="SSF48452">
    <property type="entry name" value="TPR-like"/>
    <property type="match status" value="2"/>
</dbReference>
<keyword evidence="1" id="KW-0802">TPR repeat</keyword>
<organism evidence="3 4">
    <name type="scientific">Pedobacter alpinus</name>
    <dbReference type="NCBI Taxonomy" id="1590643"/>
    <lineage>
        <taxon>Bacteria</taxon>
        <taxon>Pseudomonadati</taxon>
        <taxon>Bacteroidota</taxon>
        <taxon>Sphingobacteriia</taxon>
        <taxon>Sphingobacteriales</taxon>
        <taxon>Sphingobacteriaceae</taxon>
        <taxon>Pedobacter</taxon>
    </lineage>
</organism>
<reference evidence="4" key="1">
    <citation type="journal article" date="2019" name="Int. J. Syst. Evol. Microbiol.">
        <title>The Global Catalogue of Microorganisms (GCM) 10K type strain sequencing project: providing services to taxonomists for standard genome sequencing and annotation.</title>
        <authorList>
            <consortium name="The Broad Institute Genomics Platform"/>
            <consortium name="The Broad Institute Genome Sequencing Center for Infectious Disease"/>
            <person name="Wu L."/>
            <person name="Ma J."/>
        </authorList>
    </citation>
    <scope>NUCLEOTIDE SEQUENCE [LARGE SCALE GENOMIC DNA]</scope>
    <source>
        <strain evidence="4">KCTC 42456</strain>
    </source>
</reference>
<feature type="signal peptide" evidence="2">
    <location>
        <begin position="1"/>
        <end position="21"/>
    </location>
</feature>